<dbReference type="EMBL" id="CM000836">
    <property type="protein sequence ID" value="KRH66342.1"/>
    <property type="molecule type" value="Genomic_DNA"/>
</dbReference>
<dbReference type="Gramene" id="KRH66342">
    <property type="protein sequence ID" value="KRH66342"/>
    <property type="gene ID" value="GLYMA_03G100200"/>
</dbReference>
<reference evidence="2 3" key="1">
    <citation type="journal article" date="2010" name="Nature">
        <title>Genome sequence of the palaeopolyploid soybean.</title>
        <authorList>
            <person name="Schmutz J."/>
            <person name="Cannon S.B."/>
            <person name="Schlueter J."/>
            <person name="Ma J."/>
            <person name="Mitros T."/>
            <person name="Nelson W."/>
            <person name="Hyten D.L."/>
            <person name="Song Q."/>
            <person name="Thelen J.J."/>
            <person name="Cheng J."/>
            <person name="Xu D."/>
            <person name="Hellsten U."/>
            <person name="May G.D."/>
            <person name="Yu Y."/>
            <person name="Sakurai T."/>
            <person name="Umezawa T."/>
            <person name="Bhattacharyya M.K."/>
            <person name="Sandhu D."/>
            <person name="Valliyodan B."/>
            <person name="Lindquist E."/>
            <person name="Peto M."/>
            <person name="Grant D."/>
            <person name="Shu S."/>
            <person name="Goodstein D."/>
            <person name="Barry K."/>
            <person name="Futrell-Griggs M."/>
            <person name="Abernathy B."/>
            <person name="Du J."/>
            <person name="Tian Z."/>
            <person name="Zhu L."/>
            <person name="Gill N."/>
            <person name="Joshi T."/>
            <person name="Libault M."/>
            <person name="Sethuraman A."/>
            <person name="Zhang X.-C."/>
            <person name="Shinozaki K."/>
            <person name="Nguyen H.T."/>
            <person name="Wing R.A."/>
            <person name="Cregan P."/>
            <person name="Specht J."/>
            <person name="Grimwood J."/>
            <person name="Rokhsar D."/>
            <person name="Stacey G."/>
            <person name="Shoemaker R.C."/>
            <person name="Jackson S.A."/>
        </authorList>
    </citation>
    <scope>NUCLEOTIDE SEQUENCE</scope>
    <source>
        <strain evidence="3">cv. Williams 82</strain>
        <tissue evidence="2">Callus</tissue>
    </source>
</reference>
<evidence type="ECO:0000313" key="3">
    <source>
        <dbReference type="EnsemblPlants" id="KRH66342"/>
    </source>
</evidence>
<feature type="domain" description="PB1-like" evidence="1">
    <location>
        <begin position="3"/>
        <end position="73"/>
    </location>
</feature>
<dbReference type="AlphaFoldDB" id="A0A0R0KH17"/>
<reference evidence="3" key="2">
    <citation type="submission" date="2018-02" db="UniProtKB">
        <authorList>
            <consortium name="EnsemblPlants"/>
        </authorList>
    </citation>
    <scope>IDENTIFICATION</scope>
    <source>
        <strain evidence="3">Williams 82</strain>
    </source>
</reference>
<name>A0A0R0KH17_SOYBN</name>
<reference evidence="2" key="3">
    <citation type="submission" date="2018-07" db="EMBL/GenBank/DDBJ databases">
        <title>WGS assembly of Glycine max.</title>
        <authorList>
            <person name="Schmutz J."/>
            <person name="Cannon S."/>
            <person name="Schlueter J."/>
            <person name="Ma J."/>
            <person name="Mitros T."/>
            <person name="Nelson W."/>
            <person name="Hyten D."/>
            <person name="Song Q."/>
            <person name="Thelen J."/>
            <person name="Cheng J."/>
            <person name="Xu D."/>
            <person name="Hellsten U."/>
            <person name="May G."/>
            <person name="Yu Y."/>
            <person name="Sakurai T."/>
            <person name="Umezawa T."/>
            <person name="Bhattacharyya M."/>
            <person name="Sandhu D."/>
            <person name="Valliyodan B."/>
            <person name="Lindquist E."/>
            <person name="Peto M."/>
            <person name="Grant D."/>
            <person name="Shu S."/>
            <person name="Goodstein D."/>
            <person name="Barry K."/>
            <person name="Futrell-Griggs M."/>
            <person name="Abernathy B."/>
            <person name="Du J."/>
            <person name="Tian Z."/>
            <person name="Zhu L."/>
            <person name="Gill N."/>
            <person name="Joshi T."/>
            <person name="Libault M."/>
            <person name="Sethuraman A."/>
            <person name="Zhang X."/>
            <person name="Shinozaki K."/>
            <person name="Nguyen H."/>
            <person name="Wing R."/>
            <person name="Cregan P."/>
            <person name="Specht J."/>
            <person name="Grimwood J."/>
            <person name="Rokhsar D."/>
            <person name="Stacey G."/>
            <person name="Shoemaker R."/>
            <person name="Jackson S."/>
        </authorList>
    </citation>
    <scope>NUCLEOTIDE SEQUENCE</scope>
    <source>
        <tissue evidence="2">Callus</tissue>
    </source>
</reference>
<dbReference type="Pfam" id="PF26130">
    <property type="entry name" value="PB1-like"/>
    <property type="match status" value="1"/>
</dbReference>
<sequence length="81" mass="9564">MPIVHNLDIDTWSYFEILFLMKDLKYSVTSGIKMWWKGKDVDYDSLEDLVTDQDALDLENYALEHKHEAKIYMVPGVSQHE</sequence>
<evidence type="ECO:0000313" key="4">
    <source>
        <dbReference type="Proteomes" id="UP000008827"/>
    </source>
</evidence>
<dbReference type="Proteomes" id="UP000008827">
    <property type="component" value="Chromosome 3"/>
</dbReference>
<keyword evidence="4" id="KW-1185">Reference proteome</keyword>
<dbReference type="InParanoid" id="A0A0R0KH17"/>
<dbReference type="EnsemblPlants" id="KRH66342">
    <property type="protein sequence ID" value="KRH66342"/>
    <property type="gene ID" value="GLYMA_03G100200"/>
</dbReference>
<dbReference type="InterPro" id="IPR058594">
    <property type="entry name" value="PB1-like_dom_pln"/>
</dbReference>
<evidence type="ECO:0000259" key="1">
    <source>
        <dbReference type="Pfam" id="PF26130"/>
    </source>
</evidence>
<protein>
    <recommendedName>
        <fullName evidence="1">PB1-like domain-containing protein</fullName>
    </recommendedName>
</protein>
<organism evidence="2">
    <name type="scientific">Glycine max</name>
    <name type="common">Soybean</name>
    <name type="synonym">Glycine hispida</name>
    <dbReference type="NCBI Taxonomy" id="3847"/>
    <lineage>
        <taxon>Eukaryota</taxon>
        <taxon>Viridiplantae</taxon>
        <taxon>Streptophyta</taxon>
        <taxon>Embryophyta</taxon>
        <taxon>Tracheophyta</taxon>
        <taxon>Spermatophyta</taxon>
        <taxon>Magnoliopsida</taxon>
        <taxon>eudicotyledons</taxon>
        <taxon>Gunneridae</taxon>
        <taxon>Pentapetalae</taxon>
        <taxon>rosids</taxon>
        <taxon>fabids</taxon>
        <taxon>Fabales</taxon>
        <taxon>Fabaceae</taxon>
        <taxon>Papilionoideae</taxon>
        <taxon>50 kb inversion clade</taxon>
        <taxon>NPAAA clade</taxon>
        <taxon>indigoferoid/millettioid clade</taxon>
        <taxon>Phaseoleae</taxon>
        <taxon>Glycine</taxon>
        <taxon>Glycine subgen. Soja</taxon>
    </lineage>
</organism>
<gene>
    <name evidence="2" type="ORF">GLYMA_03G100200</name>
</gene>
<evidence type="ECO:0000313" key="2">
    <source>
        <dbReference type="EMBL" id="KRH66342.1"/>
    </source>
</evidence>
<proteinExistence type="predicted"/>
<accession>A0A0R0KH17</accession>